<proteinExistence type="predicted"/>
<dbReference type="Gene3D" id="1.20.1560.10">
    <property type="entry name" value="ABC transporter type 1, transmembrane domain"/>
    <property type="match status" value="1"/>
</dbReference>
<dbReference type="GO" id="GO:0016787">
    <property type="term" value="F:hydrolase activity"/>
    <property type="evidence" value="ECO:0007669"/>
    <property type="project" value="UniProtKB-KW"/>
</dbReference>
<gene>
    <name evidence="7" type="primary">irtB</name>
    <name evidence="7" type="ORF">NCTC6133_03265</name>
</gene>
<dbReference type="EMBL" id="UHAP01000001">
    <property type="protein sequence ID" value="SUK60307.1"/>
    <property type="molecule type" value="Genomic_DNA"/>
</dbReference>
<reference evidence="7 8" key="1">
    <citation type="submission" date="2018-06" db="EMBL/GenBank/DDBJ databases">
        <authorList>
            <consortium name="Pathogen Informatics"/>
            <person name="Doyle S."/>
        </authorList>
    </citation>
    <scope>NUCLEOTIDE SEQUENCE [LARGE SCALE GENOMIC DNA]</scope>
    <source>
        <strain evidence="7 8">NCTC6133</strain>
    </source>
</reference>
<dbReference type="PROSITE" id="PS50929">
    <property type="entry name" value="ABC_TM1F"/>
    <property type="match status" value="1"/>
</dbReference>
<keyword evidence="2 5" id="KW-0812">Transmembrane</keyword>
<evidence type="ECO:0000256" key="4">
    <source>
        <dbReference type="ARBA" id="ARBA00023136"/>
    </source>
</evidence>
<feature type="transmembrane region" description="Helical" evidence="5">
    <location>
        <begin position="136"/>
        <end position="155"/>
    </location>
</feature>
<dbReference type="InterPro" id="IPR036640">
    <property type="entry name" value="ABC1_TM_sf"/>
</dbReference>
<keyword evidence="3 5" id="KW-1133">Transmembrane helix</keyword>
<dbReference type="GO" id="GO:0005524">
    <property type="term" value="F:ATP binding"/>
    <property type="evidence" value="ECO:0007669"/>
    <property type="project" value="UniProtKB-KW"/>
</dbReference>
<feature type="domain" description="ABC transmembrane type-1" evidence="6">
    <location>
        <begin position="20"/>
        <end position="304"/>
    </location>
</feature>
<dbReference type="InterPro" id="IPR011527">
    <property type="entry name" value="ABC1_TM_dom"/>
</dbReference>
<dbReference type="InterPro" id="IPR039421">
    <property type="entry name" value="Type_1_exporter"/>
</dbReference>
<evidence type="ECO:0000313" key="7">
    <source>
        <dbReference type="EMBL" id="SUK60307.1"/>
    </source>
</evidence>
<evidence type="ECO:0000259" key="6">
    <source>
        <dbReference type="PROSITE" id="PS50929"/>
    </source>
</evidence>
<feature type="transmembrane region" description="Helical" evidence="5">
    <location>
        <begin position="247"/>
        <end position="269"/>
    </location>
</feature>
<feature type="transmembrane region" description="Helical" evidence="5">
    <location>
        <begin position="20"/>
        <end position="38"/>
    </location>
</feature>
<evidence type="ECO:0000313" key="8">
    <source>
        <dbReference type="Proteomes" id="UP000255091"/>
    </source>
</evidence>
<sequence length="314" mass="35914">MFQITFKILNWIRPYKARMILGFSMSFLNAIFIALPIFLAAKIFNNVLSHKPIYMKDILNVVIIMVLLVIGRFITAYFKSKSHESIAYEMSAKERLDIGDKLKNVRLGYFNSHHSNELTTIVTTDLTFLENFAMKMVDVVVNGYILITVLILSLLVVSWQVSLLACIGVLLSFFAIQLLERKSRQNAPAYHNVQNQLVEKVLEVIRGIQVIKSFAKENTSLKSFNQAVNESKRINTKIEMQYIPFNLLHLLSLKVVSIMIVLVACLLYMNHSIDLPTLIMISIFSFVIFDSVENINSAAHVLEMIDMTIDDIER</sequence>
<dbReference type="EC" id="3.6.3.-" evidence="7"/>
<evidence type="ECO:0000256" key="5">
    <source>
        <dbReference type="SAM" id="Phobius"/>
    </source>
</evidence>
<feature type="transmembrane region" description="Helical" evidence="5">
    <location>
        <begin position="58"/>
        <end position="78"/>
    </location>
</feature>
<keyword evidence="7" id="KW-0067">ATP-binding</keyword>
<dbReference type="GO" id="GO:0005886">
    <property type="term" value="C:plasma membrane"/>
    <property type="evidence" value="ECO:0007669"/>
    <property type="project" value="UniProtKB-SubCell"/>
</dbReference>
<dbReference type="PANTHER" id="PTHR43394:SF1">
    <property type="entry name" value="ATP-BINDING CASSETTE SUB-FAMILY B MEMBER 10, MITOCHONDRIAL"/>
    <property type="match status" value="1"/>
</dbReference>
<protein>
    <submittedName>
        <fullName evidence="7">ABC transporter ATP-binding protein</fullName>
        <ecNumber evidence="7">3.6.3.-</ecNumber>
    </submittedName>
</protein>
<keyword evidence="7" id="KW-0378">Hydrolase</keyword>
<dbReference type="AlphaFoldDB" id="A0A380DZ01"/>
<evidence type="ECO:0000256" key="1">
    <source>
        <dbReference type="ARBA" id="ARBA00004651"/>
    </source>
</evidence>
<evidence type="ECO:0000256" key="2">
    <source>
        <dbReference type="ARBA" id="ARBA00022692"/>
    </source>
</evidence>
<dbReference type="SUPFAM" id="SSF90123">
    <property type="entry name" value="ABC transporter transmembrane region"/>
    <property type="match status" value="1"/>
</dbReference>
<name>A0A380DZ01_STAAU</name>
<evidence type="ECO:0000256" key="3">
    <source>
        <dbReference type="ARBA" id="ARBA00022989"/>
    </source>
</evidence>
<keyword evidence="4 5" id="KW-0472">Membrane</keyword>
<dbReference type="Pfam" id="PF00664">
    <property type="entry name" value="ABC_membrane"/>
    <property type="match status" value="1"/>
</dbReference>
<feature type="transmembrane region" description="Helical" evidence="5">
    <location>
        <begin position="161"/>
        <end position="179"/>
    </location>
</feature>
<dbReference type="GO" id="GO:0015421">
    <property type="term" value="F:ABC-type oligopeptide transporter activity"/>
    <property type="evidence" value="ECO:0007669"/>
    <property type="project" value="TreeGrafter"/>
</dbReference>
<feature type="transmembrane region" description="Helical" evidence="5">
    <location>
        <begin position="275"/>
        <end position="292"/>
    </location>
</feature>
<keyword evidence="7" id="KW-0547">Nucleotide-binding</keyword>
<comment type="subcellular location">
    <subcellularLocation>
        <location evidence="1">Cell membrane</location>
        <topology evidence="1">Multi-pass membrane protein</topology>
    </subcellularLocation>
</comment>
<organism evidence="7 8">
    <name type="scientific">Staphylococcus aureus</name>
    <dbReference type="NCBI Taxonomy" id="1280"/>
    <lineage>
        <taxon>Bacteria</taxon>
        <taxon>Bacillati</taxon>
        <taxon>Bacillota</taxon>
        <taxon>Bacilli</taxon>
        <taxon>Bacillales</taxon>
        <taxon>Staphylococcaceae</taxon>
        <taxon>Staphylococcus</taxon>
    </lineage>
</organism>
<accession>A0A380DZ01</accession>
<dbReference type="PANTHER" id="PTHR43394">
    <property type="entry name" value="ATP-DEPENDENT PERMEASE MDL1, MITOCHONDRIAL"/>
    <property type="match status" value="1"/>
</dbReference>
<dbReference type="Proteomes" id="UP000255091">
    <property type="component" value="Unassembled WGS sequence"/>
</dbReference>